<dbReference type="InterPro" id="IPR050464">
    <property type="entry name" value="Zeta_carotene_desat/Oxidored"/>
</dbReference>
<sequence>MRFSRFVAPALVLLVGSTAAQEYEKEHGGSCAFPPDVYSVKPYPSATHSSVPTFTMSVAGTTSTVDVDLVVIGGGSGGIHAAIQLKDAGAKVIVIEKKKQIGGHAETYKAPNGTPINAGVVVFEDLPVVNNYFTRLNVNKTLFSFSTDTPPSTPPSTLFDFSLGIPIPAQNASAAQAQNLAIAAAVKSYSTNVLSKYPWIDNGFLVPSPVPAELLIPFSSLAKKYNFEALLPLIAQLNYYTGDVSAIPALYGIKGFGPGLLSSVFSKFIVPSSRDTRTLYEAAAKDLGDAVLLESTIVNVKREVKIAKHTTGVTVLVTQPGKAPTLIRAKKLLVAIPQTIKNIGTYDLSSEERSLFSKFSAIGYWAGVAKIPDLRNGVQNVGINTPYNQAPIPHCSMFQYNAGALDYFTAAVGFDTLNYTEASSQAIVRADLKRLEAAGGVPVGSAEKVTFPFSSDHGPFNLRVTPQEIGAGFYEKLIGFEGKRNTYWTGAAFASHDSALIWNYNMGTVVPGLKKDLEL</sequence>
<dbReference type="Proteomes" id="UP001595075">
    <property type="component" value="Unassembled WGS sequence"/>
</dbReference>
<dbReference type="EMBL" id="JAZHXI010000011">
    <property type="protein sequence ID" value="KAL2066356.1"/>
    <property type="molecule type" value="Genomic_DNA"/>
</dbReference>
<evidence type="ECO:0000256" key="1">
    <source>
        <dbReference type="SAM" id="SignalP"/>
    </source>
</evidence>
<dbReference type="SUPFAM" id="SSF51905">
    <property type="entry name" value="FAD/NAD(P)-binding domain"/>
    <property type="match status" value="1"/>
</dbReference>
<evidence type="ECO:0000313" key="3">
    <source>
        <dbReference type="Proteomes" id="UP001595075"/>
    </source>
</evidence>
<dbReference type="InterPro" id="IPR036188">
    <property type="entry name" value="FAD/NAD-bd_sf"/>
</dbReference>
<feature type="chain" id="PRO_5045241736" evidence="1">
    <location>
        <begin position="21"/>
        <end position="519"/>
    </location>
</feature>
<dbReference type="PANTHER" id="PTHR42923">
    <property type="entry name" value="PROTOPORPHYRINOGEN OXIDASE"/>
    <property type="match status" value="1"/>
</dbReference>
<dbReference type="PANTHER" id="PTHR42923:SF26">
    <property type="entry name" value="FMN REDUCTASE LOT6, PUTATIVE (AFU_ORTHOLOGUE AFUA_7G06600)-RELATED"/>
    <property type="match status" value="1"/>
</dbReference>
<protein>
    <submittedName>
        <fullName evidence="2">Uncharacterized protein</fullName>
    </submittedName>
</protein>
<dbReference type="Pfam" id="PF13450">
    <property type="entry name" value="NAD_binding_8"/>
    <property type="match status" value="1"/>
</dbReference>
<name>A0ABR4C8W3_9HELO</name>
<proteinExistence type="predicted"/>
<organism evidence="2 3">
    <name type="scientific">Oculimacula yallundae</name>
    <dbReference type="NCBI Taxonomy" id="86028"/>
    <lineage>
        <taxon>Eukaryota</taxon>
        <taxon>Fungi</taxon>
        <taxon>Dikarya</taxon>
        <taxon>Ascomycota</taxon>
        <taxon>Pezizomycotina</taxon>
        <taxon>Leotiomycetes</taxon>
        <taxon>Helotiales</taxon>
        <taxon>Ploettnerulaceae</taxon>
        <taxon>Oculimacula</taxon>
    </lineage>
</organism>
<comment type="caution">
    <text evidence="2">The sequence shown here is derived from an EMBL/GenBank/DDBJ whole genome shotgun (WGS) entry which is preliminary data.</text>
</comment>
<evidence type="ECO:0000313" key="2">
    <source>
        <dbReference type="EMBL" id="KAL2066356.1"/>
    </source>
</evidence>
<dbReference type="Gene3D" id="3.30.70.1990">
    <property type="match status" value="1"/>
</dbReference>
<feature type="signal peptide" evidence="1">
    <location>
        <begin position="1"/>
        <end position="20"/>
    </location>
</feature>
<dbReference type="Gene3D" id="3.50.50.60">
    <property type="entry name" value="FAD/NAD(P)-binding domain"/>
    <property type="match status" value="1"/>
</dbReference>
<reference evidence="2 3" key="1">
    <citation type="journal article" date="2024" name="Commun. Biol.">
        <title>Comparative genomic analysis of thermophilic fungi reveals convergent evolutionary adaptations and gene losses.</title>
        <authorList>
            <person name="Steindorff A.S."/>
            <person name="Aguilar-Pontes M.V."/>
            <person name="Robinson A.J."/>
            <person name="Andreopoulos B."/>
            <person name="LaButti K."/>
            <person name="Kuo A."/>
            <person name="Mondo S."/>
            <person name="Riley R."/>
            <person name="Otillar R."/>
            <person name="Haridas S."/>
            <person name="Lipzen A."/>
            <person name="Grimwood J."/>
            <person name="Schmutz J."/>
            <person name="Clum A."/>
            <person name="Reid I.D."/>
            <person name="Moisan M.C."/>
            <person name="Butler G."/>
            <person name="Nguyen T.T.M."/>
            <person name="Dewar K."/>
            <person name="Conant G."/>
            <person name="Drula E."/>
            <person name="Henrissat B."/>
            <person name="Hansel C."/>
            <person name="Singer S."/>
            <person name="Hutchinson M.I."/>
            <person name="de Vries R.P."/>
            <person name="Natvig D.O."/>
            <person name="Powell A.J."/>
            <person name="Tsang A."/>
            <person name="Grigoriev I.V."/>
        </authorList>
    </citation>
    <scope>NUCLEOTIDE SEQUENCE [LARGE SCALE GENOMIC DNA]</scope>
    <source>
        <strain evidence="2 3">CBS 494.80</strain>
    </source>
</reference>
<gene>
    <name evidence="2" type="ORF">VTL71DRAFT_2427</name>
</gene>
<keyword evidence="1" id="KW-0732">Signal</keyword>
<accession>A0ABR4C8W3</accession>
<dbReference type="Gene3D" id="1.10.405.20">
    <property type="match status" value="1"/>
</dbReference>
<keyword evidence="3" id="KW-1185">Reference proteome</keyword>